<name>A0A2S2QQI0_9HEMI</name>
<sequence>MVSLLVNRMHFVRSNRFDLQEVFTYSGFELHIVGLIATKPLYVLGRTDTVMTSPDDGVDHCVRRSFSIRRTRLVTGLNTLSSERPSRLSNGDVKLCYSLRR</sequence>
<evidence type="ECO:0000313" key="1">
    <source>
        <dbReference type="EMBL" id="MBY79382.1"/>
    </source>
</evidence>
<dbReference type="AlphaFoldDB" id="A0A2S2QQI0"/>
<accession>A0A2S2QQI0</accession>
<reference evidence="1" key="1">
    <citation type="submission" date="2018-04" db="EMBL/GenBank/DDBJ databases">
        <title>Transcriptome assembly of Sipha flava.</title>
        <authorList>
            <person name="Scully E.D."/>
            <person name="Geib S.M."/>
            <person name="Palmer N.A."/>
            <person name="Koch K."/>
            <person name="Bradshaw J."/>
            <person name="Heng-Moss T."/>
            <person name="Sarath G."/>
        </authorList>
    </citation>
    <scope>NUCLEOTIDE SEQUENCE</scope>
</reference>
<protein>
    <submittedName>
        <fullName evidence="1">Uncharacterized protein</fullName>
    </submittedName>
</protein>
<organism evidence="1">
    <name type="scientific">Sipha flava</name>
    <name type="common">yellow sugarcane aphid</name>
    <dbReference type="NCBI Taxonomy" id="143950"/>
    <lineage>
        <taxon>Eukaryota</taxon>
        <taxon>Metazoa</taxon>
        <taxon>Ecdysozoa</taxon>
        <taxon>Arthropoda</taxon>
        <taxon>Hexapoda</taxon>
        <taxon>Insecta</taxon>
        <taxon>Pterygota</taxon>
        <taxon>Neoptera</taxon>
        <taxon>Paraneoptera</taxon>
        <taxon>Hemiptera</taxon>
        <taxon>Sternorrhyncha</taxon>
        <taxon>Aphidomorpha</taxon>
        <taxon>Aphidoidea</taxon>
        <taxon>Aphididae</taxon>
        <taxon>Sipha</taxon>
    </lineage>
</organism>
<proteinExistence type="predicted"/>
<gene>
    <name evidence="1" type="ORF">g.114098</name>
</gene>
<dbReference type="EMBL" id="GGMS01010179">
    <property type="protein sequence ID" value="MBY79382.1"/>
    <property type="molecule type" value="Transcribed_RNA"/>
</dbReference>